<dbReference type="InterPro" id="IPR052366">
    <property type="entry name" value="GTP_Pyrophosphokinase"/>
</dbReference>
<feature type="domain" description="RelA/SpoT" evidence="2">
    <location>
        <begin position="124"/>
        <end position="247"/>
    </location>
</feature>
<accession>A0ABC9U0N8</accession>
<evidence type="ECO:0000256" key="1">
    <source>
        <dbReference type="ARBA" id="ARBA00004976"/>
    </source>
</evidence>
<name>A0ABC9U0N8_CLOSY</name>
<dbReference type="InterPro" id="IPR007685">
    <property type="entry name" value="RelA_SpoT"/>
</dbReference>
<dbReference type="Pfam" id="PF04607">
    <property type="entry name" value="RelA_SpoT"/>
    <property type="match status" value="1"/>
</dbReference>
<evidence type="ECO:0000313" key="3">
    <source>
        <dbReference type="EMBL" id="ERI78797.1"/>
    </source>
</evidence>
<dbReference type="Gene3D" id="1.10.287.860">
    <property type="entry name" value="Nucleotidyltransferase"/>
    <property type="match status" value="1"/>
</dbReference>
<dbReference type="EMBL" id="AWSU01000108">
    <property type="protein sequence ID" value="ERI78797.1"/>
    <property type="molecule type" value="Genomic_DNA"/>
</dbReference>
<gene>
    <name evidence="3" type="ORF">CLOSYM_01321</name>
</gene>
<protein>
    <submittedName>
        <fullName evidence="3">RelA/SpoT domain protein</fullName>
    </submittedName>
</protein>
<dbReference type="PANTHER" id="PTHR47837">
    <property type="entry name" value="GTP PYROPHOSPHOKINASE YJBM"/>
    <property type="match status" value="1"/>
</dbReference>
<dbReference type="Proteomes" id="UP000016491">
    <property type="component" value="Unassembled WGS sequence"/>
</dbReference>
<dbReference type="InterPro" id="IPR043519">
    <property type="entry name" value="NT_sf"/>
</dbReference>
<evidence type="ECO:0000259" key="2">
    <source>
        <dbReference type="SMART" id="SM00954"/>
    </source>
</evidence>
<comment type="pathway">
    <text evidence="1">Purine metabolism; ppGpp biosynthesis; ppGpp from GTP: step 1/2.</text>
</comment>
<proteinExistence type="predicted"/>
<reference evidence="3 4" key="1">
    <citation type="submission" date="2013-07" db="EMBL/GenBank/DDBJ databases">
        <authorList>
            <person name="Weinstock G."/>
            <person name="Sodergren E."/>
            <person name="Wylie T."/>
            <person name="Fulton L."/>
            <person name="Fulton R."/>
            <person name="Fronick C."/>
            <person name="O'Laughlin M."/>
            <person name="Godfrey J."/>
            <person name="Miner T."/>
            <person name="Herter B."/>
            <person name="Appelbaum E."/>
            <person name="Cordes M."/>
            <person name="Lek S."/>
            <person name="Wollam A."/>
            <person name="Pepin K.H."/>
            <person name="Palsikar V.B."/>
            <person name="Mitreva M."/>
            <person name="Wilson R.K."/>
        </authorList>
    </citation>
    <scope>NUCLEOTIDE SEQUENCE [LARGE SCALE GENOMIC DNA]</scope>
    <source>
        <strain evidence="3 4">ATCC 14940</strain>
    </source>
</reference>
<feature type="non-terminal residue" evidence="3">
    <location>
        <position position="1"/>
    </location>
</feature>
<dbReference type="SMART" id="SM00954">
    <property type="entry name" value="RelA_SpoT"/>
    <property type="match status" value="1"/>
</dbReference>
<dbReference type="Gene3D" id="3.30.460.10">
    <property type="entry name" value="Beta Polymerase, domain 2"/>
    <property type="match status" value="1"/>
</dbReference>
<organism evidence="3 4">
    <name type="scientific">[Clostridium] symbiosum ATCC 14940</name>
    <dbReference type="NCBI Taxonomy" id="411472"/>
    <lineage>
        <taxon>Bacteria</taxon>
        <taxon>Bacillati</taxon>
        <taxon>Bacillota</taxon>
        <taxon>Clostridia</taxon>
        <taxon>Lachnospirales</taxon>
        <taxon>Lachnospiraceae</taxon>
        <taxon>Otoolea</taxon>
    </lineage>
</organism>
<dbReference type="SUPFAM" id="SSF81301">
    <property type="entry name" value="Nucleotidyltransferase"/>
    <property type="match status" value="1"/>
</dbReference>
<dbReference type="CDD" id="cd05399">
    <property type="entry name" value="NT_Rel-Spo_like"/>
    <property type="match status" value="1"/>
</dbReference>
<sequence>GGVLTCLTKSPVYCYGFGLRKFKDSFIVSALAFMYNENGLRPRKIDGVLTMNINLNPNSELTQFAVNAPKEFEVPDTLIGMAKQFQECMMQYTCAIREVKTKLEVLNDELSVRNSRNPIEMIKSRIKRPLSIVEKLQRRDLPVTVESMMQNLDDIAGIRVICSFIDDIYEISKMLARQDDVKVIAIKDYIRCPKENGYRSYHMIIEVPVYFSDSKKQIRVEVQIRTIAMDFWASLDHQLKYKKDLEDEDAAEIGQELRNCAEIIAETDWKMLEVRQRIEEKGIIVQR</sequence>
<dbReference type="PANTHER" id="PTHR47837:SF2">
    <property type="entry name" value="GTP PYROPHOSPHOKINASE YWAC"/>
    <property type="match status" value="1"/>
</dbReference>
<comment type="caution">
    <text evidence="3">The sequence shown here is derived from an EMBL/GenBank/DDBJ whole genome shotgun (WGS) entry which is preliminary data.</text>
</comment>
<dbReference type="AlphaFoldDB" id="A0ABC9U0N8"/>
<evidence type="ECO:0000313" key="4">
    <source>
        <dbReference type="Proteomes" id="UP000016491"/>
    </source>
</evidence>